<dbReference type="InterPro" id="IPR011006">
    <property type="entry name" value="CheY-like_superfamily"/>
</dbReference>
<reference evidence="4 5" key="1">
    <citation type="submission" date="2010-12" db="EMBL/GenBank/DDBJ databases">
        <title>The Genome Sequence of Coprobacillus sp. strain 29_1.</title>
        <authorList>
            <consortium name="The Broad Institute Genome Sequencing Platform"/>
            <person name="Earl A."/>
            <person name="Ward D."/>
            <person name="Feldgarden M."/>
            <person name="Gevers D."/>
            <person name="Daigneault M."/>
            <person name="Sibley C.D."/>
            <person name="White A."/>
            <person name="Strauss J."/>
            <person name="Allen-Vercoe E."/>
            <person name="Young S.K."/>
            <person name="Zeng Q."/>
            <person name="Gargeya S."/>
            <person name="Fitzgerald M."/>
            <person name="Haas B."/>
            <person name="Abouelleil A."/>
            <person name="Alvarado L."/>
            <person name="Arachchi H.M."/>
            <person name="Berlin A."/>
            <person name="Brown A."/>
            <person name="Chapman S.B."/>
            <person name="Chen Z."/>
            <person name="Dunbar C."/>
            <person name="Freedman E."/>
            <person name="Gearin G."/>
            <person name="Gellesch M."/>
            <person name="Goldberg J."/>
            <person name="Griggs A."/>
            <person name="Gujja S."/>
            <person name="Heilman E."/>
            <person name="Heiman D."/>
            <person name="Howarth C."/>
            <person name="Larson L."/>
            <person name="Lui A."/>
            <person name="MacDonald P.J.P."/>
            <person name="Mehta T."/>
            <person name="Montmayeur A."/>
            <person name="Murphy C."/>
            <person name="Neiman D."/>
            <person name="Pearson M."/>
            <person name="Priest M."/>
            <person name="Roberts A."/>
            <person name="Saif S."/>
            <person name="Shea T."/>
            <person name="Shenoy N."/>
            <person name="Sisk P."/>
            <person name="Stolte C."/>
            <person name="Sykes S."/>
            <person name="White J."/>
            <person name="Yandava C."/>
            <person name="Nusbaum C."/>
            <person name="Birren B."/>
        </authorList>
    </citation>
    <scope>NUCLEOTIDE SEQUENCE [LARGE SCALE GENOMIC DNA]</scope>
    <source>
        <strain evidence="4 5">29_1</strain>
    </source>
</reference>
<dbReference type="PROSITE" id="PS50110">
    <property type="entry name" value="RESPONSE_REGULATORY"/>
    <property type="match status" value="1"/>
</dbReference>
<dbReference type="SMART" id="SM00448">
    <property type="entry name" value="REC"/>
    <property type="match status" value="1"/>
</dbReference>
<dbReference type="Gene3D" id="2.40.50.1020">
    <property type="entry name" value="LytTr DNA-binding domain"/>
    <property type="match status" value="1"/>
</dbReference>
<sequence>MGRVFLKSFYSMGVMKILKKYNVAVIDDDMKSINLIKEEFMKLDKELGLHFITIGYLNPLEYLVEEKEYDFIFIDIDMPKMNGFDLAKKIYAINKKEKIIFMSESFDHILEGYLYRPYGFVLKNHLLALNLKKNVQKVLDILDKEDIYMTLIAQNGYQKISYKSIFYCRLNGRTISIFTSSGIYSKCVSMHTLSNELNQLGDFFRINKSEIVNLNYVKEIKNQQVILKNGTVLMASVRKWLLLRERFCNYRSKVIY</sequence>
<evidence type="ECO:0000313" key="5">
    <source>
        <dbReference type="Proteomes" id="UP000003157"/>
    </source>
</evidence>
<organism evidence="4 5">
    <name type="scientific">Coprobacillus cateniformis</name>
    <dbReference type="NCBI Taxonomy" id="100884"/>
    <lineage>
        <taxon>Bacteria</taxon>
        <taxon>Bacillati</taxon>
        <taxon>Bacillota</taxon>
        <taxon>Erysipelotrichia</taxon>
        <taxon>Erysipelotrichales</taxon>
        <taxon>Coprobacillaceae</taxon>
        <taxon>Coprobacillus</taxon>
    </lineage>
</organism>
<dbReference type="Pfam" id="PF04397">
    <property type="entry name" value="LytTR"/>
    <property type="match status" value="1"/>
</dbReference>
<dbReference type="STRING" id="100884.GCA_000269565_03214"/>
<accession>E7G9D1</accession>
<dbReference type="InterPro" id="IPR007492">
    <property type="entry name" value="LytTR_DNA-bd_dom"/>
</dbReference>
<dbReference type="PANTHER" id="PTHR37299">
    <property type="entry name" value="TRANSCRIPTIONAL REGULATOR-RELATED"/>
    <property type="match status" value="1"/>
</dbReference>
<dbReference type="Pfam" id="PF00072">
    <property type="entry name" value="Response_reg"/>
    <property type="match status" value="1"/>
</dbReference>
<keyword evidence="1" id="KW-0597">Phosphoprotein</keyword>
<evidence type="ECO:0000259" key="3">
    <source>
        <dbReference type="PROSITE" id="PS50930"/>
    </source>
</evidence>
<dbReference type="eggNOG" id="COG3279">
    <property type="taxonomic scope" value="Bacteria"/>
</dbReference>
<protein>
    <recommendedName>
        <fullName evidence="6">Response regulatory domain-containing protein</fullName>
    </recommendedName>
</protein>
<dbReference type="GO" id="GO:0000156">
    <property type="term" value="F:phosphorelay response regulator activity"/>
    <property type="evidence" value="ECO:0007669"/>
    <property type="project" value="InterPro"/>
</dbReference>
<dbReference type="SMART" id="SM00850">
    <property type="entry name" value="LytTR"/>
    <property type="match status" value="1"/>
</dbReference>
<dbReference type="InterPro" id="IPR001789">
    <property type="entry name" value="Sig_transdc_resp-reg_receiver"/>
</dbReference>
<comment type="caution">
    <text evidence="4">The sequence shown here is derived from an EMBL/GenBank/DDBJ whole genome shotgun (WGS) entry which is preliminary data.</text>
</comment>
<dbReference type="Gene3D" id="3.40.50.2300">
    <property type="match status" value="1"/>
</dbReference>
<dbReference type="PROSITE" id="PS50930">
    <property type="entry name" value="HTH_LYTTR"/>
    <property type="match status" value="1"/>
</dbReference>
<dbReference type="SUPFAM" id="SSF52172">
    <property type="entry name" value="CheY-like"/>
    <property type="match status" value="1"/>
</dbReference>
<dbReference type="EMBL" id="ADKX01000024">
    <property type="protein sequence ID" value="EFW05421.1"/>
    <property type="molecule type" value="Genomic_DNA"/>
</dbReference>
<gene>
    <name evidence="4" type="ORF">HMPREF9488_01369</name>
</gene>
<evidence type="ECO:0000259" key="2">
    <source>
        <dbReference type="PROSITE" id="PS50110"/>
    </source>
</evidence>
<dbReference type="HOGENOM" id="CLU_000445_14_2_9"/>
<evidence type="ECO:0000313" key="4">
    <source>
        <dbReference type="EMBL" id="EFW05421.1"/>
    </source>
</evidence>
<dbReference type="CDD" id="cd00156">
    <property type="entry name" value="REC"/>
    <property type="match status" value="1"/>
</dbReference>
<dbReference type="PANTHER" id="PTHR37299:SF1">
    <property type="entry name" value="STAGE 0 SPORULATION PROTEIN A HOMOLOG"/>
    <property type="match status" value="1"/>
</dbReference>
<dbReference type="OrthoDB" id="9802383at2"/>
<feature type="modified residue" description="4-aspartylphosphate" evidence="1">
    <location>
        <position position="75"/>
    </location>
</feature>
<evidence type="ECO:0008006" key="6">
    <source>
        <dbReference type="Google" id="ProtNLM"/>
    </source>
</evidence>
<dbReference type="InterPro" id="IPR046947">
    <property type="entry name" value="LytR-like"/>
</dbReference>
<name>E7G9D1_9FIRM</name>
<feature type="domain" description="HTH LytTR-type" evidence="3">
    <location>
        <begin position="159"/>
        <end position="249"/>
    </location>
</feature>
<feature type="domain" description="Response regulatory" evidence="2">
    <location>
        <begin position="22"/>
        <end position="138"/>
    </location>
</feature>
<dbReference type="GO" id="GO:0003677">
    <property type="term" value="F:DNA binding"/>
    <property type="evidence" value="ECO:0007669"/>
    <property type="project" value="InterPro"/>
</dbReference>
<proteinExistence type="predicted"/>
<dbReference type="Proteomes" id="UP000003157">
    <property type="component" value="Unassembled WGS sequence"/>
</dbReference>
<evidence type="ECO:0000256" key="1">
    <source>
        <dbReference type="PROSITE-ProRule" id="PRU00169"/>
    </source>
</evidence>
<keyword evidence="5" id="KW-1185">Reference proteome</keyword>
<dbReference type="AlphaFoldDB" id="E7G9D1"/>